<organism evidence="1 2">
    <name type="scientific">Corallibacter vietnamensis</name>
    <dbReference type="NCBI Taxonomy" id="904130"/>
    <lineage>
        <taxon>Bacteria</taxon>
        <taxon>Pseudomonadati</taxon>
        <taxon>Bacteroidota</taxon>
        <taxon>Flavobacteriia</taxon>
        <taxon>Flavobacteriales</taxon>
        <taxon>Flavobacteriaceae</taxon>
        <taxon>Corallibacter</taxon>
    </lineage>
</organism>
<reference evidence="2" key="1">
    <citation type="journal article" date="2019" name="Int. J. Syst. Evol. Microbiol.">
        <title>The Global Catalogue of Microorganisms (GCM) 10K type strain sequencing project: providing services to taxonomists for standard genome sequencing and annotation.</title>
        <authorList>
            <consortium name="The Broad Institute Genomics Platform"/>
            <consortium name="The Broad Institute Genome Sequencing Center for Infectious Disease"/>
            <person name="Wu L."/>
            <person name="Ma J."/>
        </authorList>
    </citation>
    <scope>NUCLEOTIDE SEQUENCE [LARGE SCALE GENOMIC DNA]</scope>
    <source>
        <strain evidence="2">JCM 17525</strain>
    </source>
</reference>
<evidence type="ECO:0000313" key="2">
    <source>
        <dbReference type="Proteomes" id="UP001501456"/>
    </source>
</evidence>
<protein>
    <submittedName>
        <fullName evidence="1">Uncharacterized protein</fullName>
    </submittedName>
</protein>
<name>A0ABP7HB23_9FLAO</name>
<evidence type="ECO:0000313" key="1">
    <source>
        <dbReference type="EMBL" id="GAA3787253.1"/>
    </source>
</evidence>
<dbReference type="Proteomes" id="UP001501456">
    <property type="component" value="Unassembled WGS sequence"/>
</dbReference>
<accession>A0ABP7HB23</accession>
<keyword evidence="2" id="KW-1185">Reference proteome</keyword>
<dbReference type="RefSeq" id="WP_344730001.1">
    <property type="nucleotide sequence ID" value="NZ_BAABBI010000002.1"/>
</dbReference>
<sequence length="247" mass="27747">MARQKGLFKITGTLGDVNFYVIRGIGYACKAGGGFNGKAIRTQSNMQRVRENASEFGQCSQVKKHFRLALMPFLEGFKTPKLHARMMSLFMSIKRLDNISDRGKRRVSAGLKTAKGRHLLTHFAFTPQHPMLDAIKMHSAFEWDTQRLLINGIKPKDFKAPKAATHVGITLGVMDFDFDSLKHVLMVSPIRFLEVNTDTTSFELFPEHVMAPEHTGIAVLGVRFYEVIENEVYGLDTMVGLSLLDVN</sequence>
<comment type="caution">
    <text evidence="1">The sequence shown here is derived from an EMBL/GenBank/DDBJ whole genome shotgun (WGS) entry which is preliminary data.</text>
</comment>
<gene>
    <name evidence="1" type="ORF">GCM10022271_19740</name>
</gene>
<dbReference type="EMBL" id="BAABBI010000002">
    <property type="protein sequence ID" value="GAA3787253.1"/>
    <property type="molecule type" value="Genomic_DNA"/>
</dbReference>
<proteinExistence type="predicted"/>